<comment type="caution">
    <text evidence="1">The sequence shown here is derived from an EMBL/GenBank/DDBJ whole genome shotgun (WGS) entry which is preliminary data.</text>
</comment>
<feature type="non-terminal residue" evidence="1">
    <location>
        <position position="1"/>
    </location>
</feature>
<sequence length="66" mass="7056">EKKEPTNNTTDGKNSAEEYKFSTSGIANTVQTSMDEVKSSLKVVMNEVAALASSMENLNLQASKSA</sequence>
<feature type="non-terminal residue" evidence="1">
    <location>
        <position position="66"/>
    </location>
</feature>
<name>A0A9N9J7M5_9GLOM</name>
<proteinExistence type="predicted"/>
<evidence type="ECO:0000313" key="1">
    <source>
        <dbReference type="EMBL" id="CAG8766159.1"/>
    </source>
</evidence>
<reference evidence="1" key="1">
    <citation type="submission" date="2021-06" db="EMBL/GenBank/DDBJ databases">
        <authorList>
            <person name="Kallberg Y."/>
            <person name="Tangrot J."/>
            <person name="Rosling A."/>
        </authorList>
    </citation>
    <scope>NUCLEOTIDE SEQUENCE</scope>
    <source>
        <strain evidence="1">IN212</strain>
    </source>
</reference>
<dbReference type="EMBL" id="CAJVPZ010043676">
    <property type="protein sequence ID" value="CAG8766159.1"/>
    <property type="molecule type" value="Genomic_DNA"/>
</dbReference>
<protein>
    <submittedName>
        <fullName evidence="1">1318_t:CDS:1</fullName>
    </submittedName>
</protein>
<dbReference type="Proteomes" id="UP000789396">
    <property type="component" value="Unassembled WGS sequence"/>
</dbReference>
<gene>
    <name evidence="1" type="ORF">RFULGI_LOCUS14702</name>
</gene>
<evidence type="ECO:0000313" key="2">
    <source>
        <dbReference type="Proteomes" id="UP000789396"/>
    </source>
</evidence>
<accession>A0A9N9J7M5</accession>
<keyword evidence="2" id="KW-1185">Reference proteome</keyword>
<organism evidence="1 2">
    <name type="scientific">Racocetra fulgida</name>
    <dbReference type="NCBI Taxonomy" id="60492"/>
    <lineage>
        <taxon>Eukaryota</taxon>
        <taxon>Fungi</taxon>
        <taxon>Fungi incertae sedis</taxon>
        <taxon>Mucoromycota</taxon>
        <taxon>Glomeromycotina</taxon>
        <taxon>Glomeromycetes</taxon>
        <taxon>Diversisporales</taxon>
        <taxon>Gigasporaceae</taxon>
        <taxon>Racocetra</taxon>
    </lineage>
</organism>
<dbReference type="AlphaFoldDB" id="A0A9N9J7M5"/>